<feature type="region of interest" description="Disordered" evidence="1">
    <location>
        <begin position="181"/>
        <end position="200"/>
    </location>
</feature>
<dbReference type="InterPro" id="IPR025433">
    <property type="entry name" value="DUF4168"/>
</dbReference>
<proteinExistence type="predicted"/>
<feature type="region of interest" description="Disordered" evidence="1">
    <location>
        <begin position="1"/>
        <end position="29"/>
    </location>
</feature>
<evidence type="ECO:0000259" key="2">
    <source>
        <dbReference type="Pfam" id="PF13767"/>
    </source>
</evidence>
<keyword evidence="4" id="KW-1185">Reference proteome</keyword>
<evidence type="ECO:0000313" key="4">
    <source>
        <dbReference type="Proteomes" id="UP000229498"/>
    </source>
</evidence>
<evidence type="ECO:0000256" key="1">
    <source>
        <dbReference type="SAM" id="MobiDB-lite"/>
    </source>
</evidence>
<dbReference type="AlphaFoldDB" id="A0A2M9G349"/>
<feature type="compositionally biased region" description="Basic and acidic residues" evidence="1">
    <location>
        <begin position="47"/>
        <end position="84"/>
    </location>
</feature>
<organism evidence="3 4">
    <name type="scientific">Minwuia thermotolerans</name>
    <dbReference type="NCBI Taxonomy" id="2056226"/>
    <lineage>
        <taxon>Bacteria</taxon>
        <taxon>Pseudomonadati</taxon>
        <taxon>Pseudomonadota</taxon>
        <taxon>Alphaproteobacteria</taxon>
        <taxon>Minwuiales</taxon>
        <taxon>Minwuiaceae</taxon>
        <taxon>Minwuia</taxon>
    </lineage>
</organism>
<feature type="region of interest" description="Disordered" evidence="1">
    <location>
        <begin position="47"/>
        <end position="106"/>
    </location>
</feature>
<gene>
    <name evidence="3" type="ORF">CVT23_09060</name>
</gene>
<accession>A0A2M9G349</accession>
<feature type="domain" description="DUF4168" evidence="2">
    <location>
        <begin position="155"/>
        <end position="229"/>
    </location>
</feature>
<evidence type="ECO:0000313" key="3">
    <source>
        <dbReference type="EMBL" id="PJK30141.1"/>
    </source>
</evidence>
<comment type="caution">
    <text evidence="3">The sequence shown here is derived from an EMBL/GenBank/DDBJ whole genome shotgun (WGS) entry which is preliminary data.</text>
</comment>
<reference evidence="3 4" key="1">
    <citation type="submission" date="2017-11" db="EMBL/GenBank/DDBJ databases">
        <title>Draft genome sequence of Rhizobiales bacterium SY3-13.</title>
        <authorList>
            <person name="Sun C."/>
        </authorList>
    </citation>
    <scope>NUCLEOTIDE SEQUENCE [LARGE SCALE GENOMIC DNA]</scope>
    <source>
        <strain evidence="3 4">SY3-13</strain>
    </source>
</reference>
<sequence length="240" mass="25778">MPAPACPAPDRRPGSGRPAMRRRTGASEGSLAISAIAFRSTALPFLRSERFAPADKDRTRGREVPSRRPQPEKFRRTDGTRSRDALSLGRSPRSGNERAARTTNRRIKQMPKFLTLAAAAIAISAAAATAPALAPQSAAQAQQTQGGESAEVSAGKVDAFAAAIVRIQEISDEWQQRLATAESAEQQQAMRKEANSEMLSAVEGEGISVEEYSRIANLASSDPALQQRINNAVQELREEG</sequence>
<dbReference type="Pfam" id="PF13767">
    <property type="entry name" value="DUF4168"/>
    <property type="match status" value="1"/>
</dbReference>
<dbReference type="OrthoDB" id="8030799at2"/>
<protein>
    <recommendedName>
        <fullName evidence="2">DUF4168 domain-containing protein</fullName>
    </recommendedName>
</protein>
<dbReference type="Proteomes" id="UP000229498">
    <property type="component" value="Unassembled WGS sequence"/>
</dbReference>
<name>A0A2M9G349_9PROT</name>
<dbReference type="EMBL" id="PHIG01000031">
    <property type="protein sequence ID" value="PJK30141.1"/>
    <property type="molecule type" value="Genomic_DNA"/>
</dbReference>